<proteinExistence type="predicted"/>
<evidence type="ECO:0000313" key="2">
    <source>
        <dbReference type="Proteomes" id="UP001162131"/>
    </source>
</evidence>
<accession>A0AAU9JHE8</accession>
<dbReference type="Proteomes" id="UP001162131">
    <property type="component" value="Unassembled WGS sequence"/>
</dbReference>
<protein>
    <submittedName>
        <fullName evidence="1">Uncharacterized protein</fullName>
    </submittedName>
</protein>
<sequence>MILYSQQLKFRILHLLINKNKMNTMTSWIFLLFFVELSWGASSSVSYIFPPQYSYNFDSSSLQIKLSEAVLAGDSIQHKFGLSFWVKIFEVFIPGQIFRIIPPDAKERDSEDFVSLFYSNLSHEFILVWLNFWNENFSVLNLPYVCFI</sequence>
<name>A0AAU9JHE8_9CILI</name>
<keyword evidence="2" id="KW-1185">Reference proteome</keyword>
<evidence type="ECO:0000313" key="1">
    <source>
        <dbReference type="EMBL" id="CAG9327447.1"/>
    </source>
</evidence>
<gene>
    <name evidence="1" type="ORF">BSTOLATCC_MIC43482</name>
</gene>
<comment type="caution">
    <text evidence="1">The sequence shown here is derived from an EMBL/GenBank/DDBJ whole genome shotgun (WGS) entry which is preliminary data.</text>
</comment>
<dbReference type="AlphaFoldDB" id="A0AAU9JHE8"/>
<organism evidence="1 2">
    <name type="scientific">Blepharisma stoltei</name>
    <dbReference type="NCBI Taxonomy" id="1481888"/>
    <lineage>
        <taxon>Eukaryota</taxon>
        <taxon>Sar</taxon>
        <taxon>Alveolata</taxon>
        <taxon>Ciliophora</taxon>
        <taxon>Postciliodesmatophora</taxon>
        <taxon>Heterotrichea</taxon>
        <taxon>Heterotrichida</taxon>
        <taxon>Blepharismidae</taxon>
        <taxon>Blepharisma</taxon>
    </lineage>
</organism>
<reference evidence="1" key="1">
    <citation type="submission" date="2021-09" db="EMBL/GenBank/DDBJ databases">
        <authorList>
            <consortium name="AG Swart"/>
            <person name="Singh M."/>
            <person name="Singh A."/>
            <person name="Seah K."/>
            <person name="Emmerich C."/>
        </authorList>
    </citation>
    <scope>NUCLEOTIDE SEQUENCE</scope>
    <source>
        <strain evidence="1">ATCC30299</strain>
    </source>
</reference>
<dbReference type="EMBL" id="CAJZBQ010000043">
    <property type="protein sequence ID" value="CAG9327447.1"/>
    <property type="molecule type" value="Genomic_DNA"/>
</dbReference>